<keyword evidence="3" id="KW-1185">Reference proteome</keyword>
<dbReference type="AlphaFoldDB" id="C1H7L9"/>
<reference evidence="2 3" key="1">
    <citation type="journal article" date="2011" name="PLoS Genet.">
        <title>Comparative genomic analysis of human fungal pathogens causing paracoccidioidomycosis.</title>
        <authorList>
            <person name="Desjardins C.A."/>
            <person name="Champion M.D."/>
            <person name="Holder J.W."/>
            <person name="Muszewska A."/>
            <person name="Goldberg J."/>
            <person name="Bailao A.M."/>
            <person name="Brigido M.M."/>
            <person name="Ferreira M.E."/>
            <person name="Garcia A.M."/>
            <person name="Grynberg M."/>
            <person name="Gujja S."/>
            <person name="Heiman D.I."/>
            <person name="Henn M.R."/>
            <person name="Kodira C.D."/>
            <person name="Leon-Narvaez H."/>
            <person name="Longo L.V."/>
            <person name="Ma L.J."/>
            <person name="Malavazi I."/>
            <person name="Matsuo A.L."/>
            <person name="Morais F.V."/>
            <person name="Pereira M."/>
            <person name="Rodriguez-Brito S."/>
            <person name="Sakthikumar S."/>
            <person name="Salem-Izacc S.M."/>
            <person name="Sykes S.M."/>
            <person name="Teixeira M.M."/>
            <person name="Vallejo M.C."/>
            <person name="Walter M.E."/>
            <person name="Yandava C."/>
            <person name="Young S."/>
            <person name="Zeng Q."/>
            <person name="Zucker J."/>
            <person name="Felipe M.S."/>
            <person name="Goldman G.H."/>
            <person name="Haas B.J."/>
            <person name="McEwen J.G."/>
            <person name="Nino-Vega G."/>
            <person name="Puccia R."/>
            <person name="San-Blas G."/>
            <person name="Soares C.M."/>
            <person name="Birren B.W."/>
            <person name="Cuomo C.A."/>
        </authorList>
    </citation>
    <scope>NUCLEOTIDE SEQUENCE [LARGE SCALE GENOMIC DNA]</scope>
    <source>
        <strain evidence="3">ATCC MYA-826 / Pb01</strain>
    </source>
</reference>
<sequence>MSIFKSISRATMIGRLAASSCVPAIRRRLSIQHYVDFRLRRESGLYDKRLQAYDAEVEDALEISDDGMIYPGITNADMAFLNGALFMPNTHFMRELSRMSYDYHMDAAQGGQHSTDLHYLCIPQGKTPDIR</sequence>
<proteinExistence type="predicted"/>
<dbReference type="Pfam" id="PF18648">
    <property type="entry name" value="ADPRTs_Tse2"/>
    <property type="match status" value="1"/>
</dbReference>
<dbReference type="EMBL" id="KN294011">
    <property type="protein sequence ID" value="EEH36342.2"/>
    <property type="molecule type" value="Genomic_DNA"/>
</dbReference>
<organism evidence="2 3">
    <name type="scientific">Paracoccidioides lutzii (strain ATCC MYA-826 / Pb01)</name>
    <name type="common">Paracoccidioides brasiliensis</name>
    <dbReference type="NCBI Taxonomy" id="502779"/>
    <lineage>
        <taxon>Eukaryota</taxon>
        <taxon>Fungi</taxon>
        <taxon>Dikarya</taxon>
        <taxon>Ascomycota</taxon>
        <taxon>Pezizomycotina</taxon>
        <taxon>Eurotiomycetes</taxon>
        <taxon>Eurotiomycetidae</taxon>
        <taxon>Onygenales</taxon>
        <taxon>Ajellomycetaceae</taxon>
        <taxon>Paracoccidioides</taxon>
    </lineage>
</organism>
<dbReference type="RefSeq" id="XP_015700434.1">
    <property type="nucleotide sequence ID" value="XM_015845999.1"/>
</dbReference>
<feature type="domain" description="Tse2 ADP-ribosyltransferase toxin" evidence="1">
    <location>
        <begin position="37"/>
        <end position="126"/>
    </location>
</feature>
<dbReference type="Proteomes" id="UP000002059">
    <property type="component" value="Partially assembled WGS sequence"/>
</dbReference>
<dbReference type="HOGENOM" id="CLU_152084_0_0_1"/>
<gene>
    <name evidence="2" type="ORF">PAAG_06760</name>
</gene>
<evidence type="ECO:0000313" key="2">
    <source>
        <dbReference type="EMBL" id="EEH36342.2"/>
    </source>
</evidence>
<accession>C1H7L9</accession>
<evidence type="ECO:0000259" key="1">
    <source>
        <dbReference type="Pfam" id="PF18648"/>
    </source>
</evidence>
<evidence type="ECO:0000313" key="3">
    <source>
        <dbReference type="Proteomes" id="UP000002059"/>
    </source>
</evidence>
<name>C1H7L9_PARBA</name>
<dbReference type="InterPro" id="IPR041018">
    <property type="entry name" value="ADPRTs_Tse2"/>
</dbReference>
<dbReference type="OrthoDB" id="10266325at2759"/>
<dbReference type="VEuPathDB" id="FungiDB:PAAG_06760"/>
<dbReference type="KEGG" id="pbl:PAAG_06760"/>
<dbReference type="GeneID" id="9094466"/>
<protein>
    <recommendedName>
        <fullName evidence="1">Tse2 ADP-ribosyltransferase toxin domain-containing protein</fullName>
    </recommendedName>
</protein>